<dbReference type="PANTHER" id="PTHR24221">
    <property type="entry name" value="ATP-BINDING CASSETTE SUB-FAMILY B"/>
    <property type="match status" value="1"/>
</dbReference>
<sequence>RTGSGKSTLASLVSRAVDPEPGSVLLGGRDVLDLDLQALRRAVGVVTQRTEILAGTLAENIALFAAGSREAVEGAVTELGL</sequence>
<dbReference type="Pfam" id="PF00005">
    <property type="entry name" value="ABC_tran"/>
    <property type="match status" value="1"/>
</dbReference>
<dbReference type="Proteomes" id="UP001168363">
    <property type="component" value="Unassembled WGS sequence"/>
</dbReference>
<dbReference type="Gene3D" id="3.40.50.300">
    <property type="entry name" value="P-loop containing nucleotide triphosphate hydrolases"/>
    <property type="match status" value="1"/>
</dbReference>
<comment type="caution">
    <text evidence="2">The sequence shown here is derived from an EMBL/GenBank/DDBJ whole genome shotgun (WGS) entry which is preliminary data.</text>
</comment>
<name>A0ABT8TYT3_9ACTN</name>
<dbReference type="EMBL" id="JAULSC010000369">
    <property type="protein sequence ID" value="MDO3398278.1"/>
    <property type="molecule type" value="Genomic_DNA"/>
</dbReference>
<feature type="non-terminal residue" evidence="2">
    <location>
        <position position="1"/>
    </location>
</feature>
<keyword evidence="2" id="KW-0547">Nucleotide-binding</keyword>
<dbReference type="InterPro" id="IPR039421">
    <property type="entry name" value="Type_1_exporter"/>
</dbReference>
<dbReference type="RefSeq" id="WP_302710521.1">
    <property type="nucleotide sequence ID" value="NZ_JAULSC010000369.1"/>
</dbReference>
<feature type="domain" description="ABC transporter" evidence="1">
    <location>
        <begin position="2"/>
        <end position="80"/>
    </location>
</feature>
<dbReference type="GO" id="GO:0005524">
    <property type="term" value="F:ATP binding"/>
    <property type="evidence" value="ECO:0007669"/>
    <property type="project" value="UniProtKB-KW"/>
</dbReference>
<organism evidence="2 3">
    <name type="scientific">Nocardioides cremeus</name>
    <dbReference type="NCBI Taxonomy" id="3058044"/>
    <lineage>
        <taxon>Bacteria</taxon>
        <taxon>Bacillati</taxon>
        <taxon>Actinomycetota</taxon>
        <taxon>Actinomycetes</taxon>
        <taxon>Propionibacteriales</taxon>
        <taxon>Nocardioidaceae</taxon>
        <taxon>Nocardioides</taxon>
    </lineage>
</organism>
<keyword evidence="3" id="KW-1185">Reference proteome</keyword>
<feature type="non-terminal residue" evidence="2">
    <location>
        <position position="81"/>
    </location>
</feature>
<proteinExistence type="predicted"/>
<gene>
    <name evidence="2" type="ORF">QWJ41_21385</name>
</gene>
<evidence type="ECO:0000313" key="3">
    <source>
        <dbReference type="Proteomes" id="UP001168363"/>
    </source>
</evidence>
<dbReference type="PANTHER" id="PTHR24221:SF654">
    <property type="entry name" value="ATP-BINDING CASSETTE SUB-FAMILY B MEMBER 6"/>
    <property type="match status" value="1"/>
</dbReference>
<dbReference type="InterPro" id="IPR003439">
    <property type="entry name" value="ABC_transporter-like_ATP-bd"/>
</dbReference>
<keyword evidence="2" id="KW-0067">ATP-binding</keyword>
<dbReference type="InterPro" id="IPR027417">
    <property type="entry name" value="P-loop_NTPase"/>
</dbReference>
<evidence type="ECO:0000313" key="2">
    <source>
        <dbReference type="EMBL" id="MDO3398278.1"/>
    </source>
</evidence>
<dbReference type="SUPFAM" id="SSF52540">
    <property type="entry name" value="P-loop containing nucleoside triphosphate hydrolases"/>
    <property type="match status" value="1"/>
</dbReference>
<accession>A0ABT8TYT3</accession>
<evidence type="ECO:0000259" key="1">
    <source>
        <dbReference type="Pfam" id="PF00005"/>
    </source>
</evidence>
<protein>
    <submittedName>
        <fullName evidence="2">ATP-binding cassette domain-containing protein</fullName>
    </submittedName>
</protein>
<reference evidence="2" key="1">
    <citation type="submission" date="2023-06" db="EMBL/GenBank/DDBJ databases">
        <title>Genome sequence of Nocardioides sp. SOB44.</title>
        <authorList>
            <person name="Zhang G."/>
        </authorList>
    </citation>
    <scope>NUCLEOTIDE SEQUENCE</scope>
    <source>
        <strain evidence="2">SOB44</strain>
    </source>
</reference>